<protein>
    <recommendedName>
        <fullName evidence="5">Trichodiene synthase</fullName>
    </recommendedName>
</protein>
<reference evidence="3 4" key="1">
    <citation type="submission" date="2016-06" db="EMBL/GenBank/DDBJ databases">
        <title>Living apart together: crosstalk between the core and supernumerary genomes in a fungal plant pathogen.</title>
        <authorList>
            <person name="Vanheule A."/>
            <person name="Audenaert K."/>
            <person name="Warris S."/>
            <person name="Van De Geest H."/>
            <person name="Schijlen E."/>
            <person name="Hofte M."/>
            <person name="De Saeger S."/>
            <person name="Haesaert G."/>
            <person name="Waalwijk C."/>
            <person name="Van Der Lee T."/>
        </authorList>
    </citation>
    <scope>NUCLEOTIDE SEQUENCE [LARGE SCALE GENOMIC DNA]</scope>
    <source>
        <strain evidence="3 4">2516</strain>
    </source>
</reference>
<dbReference type="STRING" id="36050.A0A1B8AI90"/>
<evidence type="ECO:0000256" key="1">
    <source>
        <dbReference type="ARBA" id="ARBA00007946"/>
    </source>
</evidence>
<dbReference type="OrthoDB" id="2998174at2759"/>
<evidence type="ECO:0000313" key="4">
    <source>
        <dbReference type="Proteomes" id="UP000091967"/>
    </source>
</evidence>
<accession>A0A1B8AI90</accession>
<comment type="caution">
    <text evidence="3">The sequence shown here is derived from an EMBL/GenBank/DDBJ whole genome shotgun (WGS) entry which is preliminary data.</text>
</comment>
<sequence>MGASLSVLPPKIHAIQLLSHESSQQPATAPVKTDLRSFIEFQLTSILNELDYATPTVAKNSAIWEGMRLYADKTGVPYKEGTHSGKCFKVGYNYPVVCFPYHPLEVQIFIGIYSWLGLLLDDEAATYLDDFQLFHARFCAREKQPIPLLQGWANLMHDVFKYWDHTVANFIVSASLNFLNACALQARDEFTQMKRTKAGHSWAWFMRDKDGVGEAYAWFAFPKELCPDISQFLEMIPDLSAWIGLTNDVLSFWKEEKAGEKQNYIHSRGWYESKDTWSTYEDIVDEVKMKTRNMKLVLSERGIHLKLLNSYLSGYIAFHIMSSRYKLWEVGLRE</sequence>
<dbReference type="SUPFAM" id="SSF48576">
    <property type="entry name" value="Terpenoid synthases"/>
    <property type="match status" value="1"/>
</dbReference>
<comment type="similarity">
    <text evidence="1">Belongs to the trichodiene synthase family.</text>
</comment>
<proteinExistence type="inferred from homology"/>
<evidence type="ECO:0000313" key="3">
    <source>
        <dbReference type="EMBL" id="OBS20207.1"/>
    </source>
</evidence>
<dbReference type="InterPro" id="IPR008949">
    <property type="entry name" value="Isoprenoid_synthase_dom_sf"/>
</dbReference>
<dbReference type="GO" id="GO:0016838">
    <property type="term" value="F:carbon-oxygen lyase activity, acting on phosphates"/>
    <property type="evidence" value="ECO:0007669"/>
    <property type="project" value="InterPro"/>
</dbReference>
<dbReference type="InterPro" id="IPR024652">
    <property type="entry name" value="Trichodiene_synth"/>
</dbReference>
<dbReference type="SFLD" id="SFLDG01021">
    <property type="entry name" value="Trichodiene_Synthase_Like"/>
    <property type="match status" value="1"/>
</dbReference>
<gene>
    <name evidence="3" type="ORF">FPOA_06593</name>
</gene>
<name>A0A1B8AI90_FUSPO</name>
<organism evidence="3 4">
    <name type="scientific">Fusarium poae</name>
    <dbReference type="NCBI Taxonomy" id="36050"/>
    <lineage>
        <taxon>Eukaryota</taxon>
        <taxon>Fungi</taxon>
        <taxon>Dikarya</taxon>
        <taxon>Ascomycota</taxon>
        <taxon>Pezizomycotina</taxon>
        <taxon>Sordariomycetes</taxon>
        <taxon>Hypocreomycetidae</taxon>
        <taxon>Hypocreales</taxon>
        <taxon>Nectriaceae</taxon>
        <taxon>Fusarium</taxon>
    </lineage>
</organism>
<dbReference type="AlphaFoldDB" id="A0A1B8AI90"/>
<dbReference type="Proteomes" id="UP000091967">
    <property type="component" value="Unassembled WGS sequence"/>
</dbReference>
<keyword evidence="2" id="KW-0456">Lyase</keyword>
<evidence type="ECO:0008006" key="5">
    <source>
        <dbReference type="Google" id="ProtNLM"/>
    </source>
</evidence>
<evidence type="ECO:0000256" key="2">
    <source>
        <dbReference type="ARBA" id="ARBA00023239"/>
    </source>
</evidence>
<keyword evidence="4" id="KW-1185">Reference proteome</keyword>
<dbReference type="OMA" id="YHYIDDD"/>
<dbReference type="Gene3D" id="1.10.600.10">
    <property type="entry name" value="Farnesyl Diphosphate Synthase"/>
    <property type="match status" value="1"/>
</dbReference>
<dbReference type="SFLD" id="SFLDS00005">
    <property type="entry name" value="Isoprenoid_Synthase_Type_I"/>
    <property type="match status" value="1"/>
</dbReference>
<dbReference type="EMBL" id="LYXU01000003">
    <property type="protein sequence ID" value="OBS20207.1"/>
    <property type="molecule type" value="Genomic_DNA"/>
</dbReference>
<dbReference type="Pfam" id="PF06330">
    <property type="entry name" value="TRI5"/>
    <property type="match status" value="1"/>
</dbReference>